<dbReference type="InterPro" id="IPR046362">
    <property type="entry name" value="Zw10/DSL1_C_sf"/>
</dbReference>
<dbReference type="PANTHER" id="PTHR12205">
    <property type="entry name" value="CENTROMERE/KINETOCHORE PROTEIN ZW10"/>
    <property type="match status" value="1"/>
</dbReference>
<feature type="domain" description="Centromere/kinetochore protein zw10 C-terminal" evidence="2">
    <location>
        <begin position="486"/>
        <end position="612"/>
    </location>
</feature>
<accession>A0A0B7BFU7</accession>
<dbReference type="Gene3D" id="1.10.357.150">
    <property type="match status" value="1"/>
</dbReference>
<dbReference type="InterPro" id="IPR055148">
    <property type="entry name" value="ZW10_C_2"/>
</dbReference>
<dbReference type="Pfam" id="PF20665">
    <property type="entry name" value="Zw10_middle"/>
    <property type="match status" value="1"/>
</dbReference>
<evidence type="ECO:0008006" key="5">
    <source>
        <dbReference type="Google" id="ProtNLM"/>
    </source>
</evidence>
<dbReference type="GO" id="GO:0006888">
    <property type="term" value="P:endoplasmic reticulum to Golgi vesicle-mediated transport"/>
    <property type="evidence" value="ECO:0007669"/>
    <property type="project" value="TreeGrafter"/>
</dbReference>
<dbReference type="GO" id="GO:0007094">
    <property type="term" value="P:mitotic spindle assembly checkpoint signaling"/>
    <property type="evidence" value="ECO:0007669"/>
    <property type="project" value="TreeGrafter"/>
</dbReference>
<feature type="domain" description="Centromere/kinetochore protein zw10 middle" evidence="1">
    <location>
        <begin position="179"/>
        <end position="439"/>
    </location>
</feature>
<dbReference type="Pfam" id="PF22766">
    <property type="entry name" value="ZW10_C2"/>
    <property type="match status" value="1"/>
</dbReference>
<dbReference type="GO" id="GO:0005737">
    <property type="term" value="C:cytoplasm"/>
    <property type="evidence" value="ECO:0007669"/>
    <property type="project" value="GOC"/>
</dbReference>
<evidence type="ECO:0000259" key="2">
    <source>
        <dbReference type="Pfam" id="PF20666"/>
    </source>
</evidence>
<dbReference type="Pfam" id="PF20666">
    <property type="entry name" value="ZW10_C"/>
    <property type="match status" value="1"/>
</dbReference>
<protein>
    <recommendedName>
        <fullName evidence="5">Centromere/kinetochore protein zw10 homolog</fullName>
    </recommendedName>
</protein>
<dbReference type="PANTHER" id="PTHR12205:SF0">
    <property type="entry name" value="CENTROMERE_KINETOCHORE PROTEIN ZW10 HOMOLOG"/>
    <property type="match status" value="1"/>
</dbReference>
<feature type="domain" description="ZW10 C-terminal helical" evidence="3">
    <location>
        <begin position="634"/>
        <end position="782"/>
    </location>
</feature>
<dbReference type="InterPro" id="IPR048344">
    <property type="entry name" value="Zw10_middle"/>
</dbReference>
<dbReference type="EMBL" id="HACG01045324">
    <property type="protein sequence ID" value="CEK92189.1"/>
    <property type="molecule type" value="Transcribed_RNA"/>
</dbReference>
<name>A0A0B7BFU7_9EUPU</name>
<evidence type="ECO:0000259" key="3">
    <source>
        <dbReference type="Pfam" id="PF22766"/>
    </source>
</evidence>
<gene>
    <name evidence="4" type="primary">ORF187011</name>
</gene>
<dbReference type="AlphaFoldDB" id="A0A0B7BFU7"/>
<sequence>MSSSFVAKIMEHAVKLEQKTFHDKLDVLTMKLSEMEVEMFQLAESKYVHFHPNFLTGQSLIQKVHDVQDEMATIEKTWNTQVKGQLSLSTGEFHNLNQELSAAKTVHAGLAYLADIYELLETSARSLESKKYSQAAVTLLKLEAYMKQPLIEQNDKITILAAMKTEFRIRFATLECNLSDLWHDLLKWTVKTSPESSNGAATLNEISISVTCNGSDSSELDELVEGLYISNLLSGKMKAFANMFQEHVIPLILDNVHLNITLKTLKQTKTLSIRCHDVQSSDTSQESAKNYPTGEKMYIHIFGNLMNILDYLQKLFLHVEYGRNEATTMLDVSSASETNSTSSSFSKGTLMSLLGQSVSSWLLDLLQKTVLAKAIPSSAKDLAGFSEVIGVTQLLQDQLLKLRFIQPDNTVLMQYVQNINILFANKKSQTTLEKAHSLMTSDLHDTVAVAEDKPIGEWPPLTRGGVKKSQRLDSAVEHQLSDNTLRMPKCRISENIQTLMMLAYETLCEATESSPECATQMFYAVRNMFELFYHVVPTYHSQNFEAFPQIAALHHNNCMFIAHHLLTLSHQFAPKLPSPDNKTFVDLIEKIRRSGVEVFLAQLNRQRSLLLEYLGGADGFGRMEEESSREKAEKAVKQVTLQLGHLQKIWKPVLPINIYKKAMGKLIQAVVGSISDSISSLEDIAQEATHRLDVLLVLIEQTAGEMLTSPGEVAAAELLRHVPDWARLTEVKFMLAASLSEIADRWAEGTGPLALSFTPMEVKQMIRALFQNTDRRANLLVAIK</sequence>
<dbReference type="InterPro" id="IPR048343">
    <property type="entry name" value="ZW10_C"/>
</dbReference>
<dbReference type="GO" id="GO:1990423">
    <property type="term" value="C:RZZ complex"/>
    <property type="evidence" value="ECO:0007669"/>
    <property type="project" value="TreeGrafter"/>
</dbReference>
<proteinExistence type="predicted"/>
<organism evidence="4">
    <name type="scientific">Arion vulgaris</name>
    <dbReference type="NCBI Taxonomy" id="1028688"/>
    <lineage>
        <taxon>Eukaryota</taxon>
        <taxon>Metazoa</taxon>
        <taxon>Spiralia</taxon>
        <taxon>Lophotrochozoa</taxon>
        <taxon>Mollusca</taxon>
        <taxon>Gastropoda</taxon>
        <taxon>Heterobranchia</taxon>
        <taxon>Euthyneura</taxon>
        <taxon>Panpulmonata</taxon>
        <taxon>Eupulmonata</taxon>
        <taxon>Stylommatophora</taxon>
        <taxon>Helicina</taxon>
        <taxon>Arionoidea</taxon>
        <taxon>Arionidae</taxon>
        <taxon>Arion</taxon>
    </lineage>
</organism>
<evidence type="ECO:0000313" key="4">
    <source>
        <dbReference type="EMBL" id="CEK92189.1"/>
    </source>
</evidence>
<evidence type="ECO:0000259" key="1">
    <source>
        <dbReference type="Pfam" id="PF20665"/>
    </source>
</evidence>
<reference evidence="4" key="1">
    <citation type="submission" date="2014-12" db="EMBL/GenBank/DDBJ databases">
        <title>Insight into the proteome of Arion vulgaris.</title>
        <authorList>
            <person name="Aradska J."/>
            <person name="Bulat T."/>
            <person name="Smidak R."/>
            <person name="Sarate P."/>
            <person name="Gangsoo J."/>
            <person name="Sialana F."/>
            <person name="Bilban M."/>
            <person name="Lubec G."/>
        </authorList>
    </citation>
    <scope>NUCLEOTIDE SEQUENCE</scope>
    <source>
        <tissue evidence="4">Skin</tissue>
    </source>
</reference>